<dbReference type="KEGG" id="pmai:CF386_08770"/>
<dbReference type="Gene3D" id="3.40.630.30">
    <property type="match status" value="1"/>
</dbReference>
<accession>A0A220VG42</accession>
<dbReference type="GO" id="GO:0016747">
    <property type="term" value="F:acyltransferase activity, transferring groups other than amino-acyl groups"/>
    <property type="evidence" value="ECO:0007669"/>
    <property type="project" value="InterPro"/>
</dbReference>
<dbReference type="PANTHER" id="PTHR43451:SF1">
    <property type="entry name" value="ACETYLTRANSFERASE"/>
    <property type="match status" value="1"/>
</dbReference>
<organism evidence="2 3">
    <name type="scientific">Paraphotobacterium marinum</name>
    <dbReference type="NCBI Taxonomy" id="1755811"/>
    <lineage>
        <taxon>Bacteria</taxon>
        <taxon>Pseudomonadati</taxon>
        <taxon>Pseudomonadota</taxon>
        <taxon>Gammaproteobacteria</taxon>
        <taxon>Vibrionales</taxon>
        <taxon>Vibrionaceae</taxon>
        <taxon>Paraphotobacterium</taxon>
    </lineage>
</organism>
<dbReference type="EMBL" id="CP022356">
    <property type="protein sequence ID" value="ASK79152.1"/>
    <property type="molecule type" value="Genomic_DNA"/>
</dbReference>
<evidence type="ECO:0000259" key="1">
    <source>
        <dbReference type="PROSITE" id="PS51186"/>
    </source>
</evidence>
<dbReference type="InterPro" id="IPR052564">
    <property type="entry name" value="N-acetyltrans/Recomb-assoc"/>
</dbReference>
<reference evidence="2 3" key="1">
    <citation type="journal article" date="2016" name="Int. J. Syst. Evol. Microbiol.">
        <title>Paraphotobacterium marinum gen. nov., sp. nov., a member of the family Vibrionaceae, isolated from surface seawater.</title>
        <authorList>
            <person name="Huang Z."/>
            <person name="Dong C."/>
            <person name="Shao Z."/>
        </authorList>
    </citation>
    <scope>NUCLEOTIDE SEQUENCE [LARGE SCALE GENOMIC DNA]</scope>
    <source>
        <strain evidence="2 3">NSCS20N07D</strain>
    </source>
</reference>
<dbReference type="RefSeq" id="WP_089074060.1">
    <property type="nucleotide sequence ID" value="NZ_CBCSAM010000002.1"/>
</dbReference>
<dbReference type="PROSITE" id="PS51186">
    <property type="entry name" value="GNAT"/>
    <property type="match status" value="1"/>
</dbReference>
<protein>
    <submittedName>
        <fullName evidence="2">GNAT family N-acetyltransferase</fullName>
    </submittedName>
</protein>
<feature type="domain" description="N-acetyltransferase" evidence="1">
    <location>
        <begin position="5"/>
        <end position="159"/>
    </location>
</feature>
<keyword evidence="3" id="KW-1185">Reference proteome</keyword>
<evidence type="ECO:0000313" key="3">
    <source>
        <dbReference type="Proteomes" id="UP000242175"/>
    </source>
</evidence>
<dbReference type="AlphaFoldDB" id="A0A220VG42"/>
<dbReference type="Proteomes" id="UP000242175">
    <property type="component" value="Chromosome small"/>
</dbReference>
<dbReference type="SUPFAM" id="SSF55729">
    <property type="entry name" value="Acyl-CoA N-acyltransferases (Nat)"/>
    <property type="match status" value="1"/>
</dbReference>
<dbReference type="OrthoDB" id="5355033at2"/>
<sequence>MNNKIFIRAYKPSDAQHLVNIYYNTIHHINIKDYSEEQVEAWAPTLSLELSVWFKKWKAIPPLVASIDGIVVGFVELESSGHIDCFYVHHKFQGRGIGTSLMKEVFKTANHLNLKKVFAEVSITAKPFFEAKGFKVIKQQEVAIRTVKLVNFVMEKFNP</sequence>
<evidence type="ECO:0000313" key="2">
    <source>
        <dbReference type="EMBL" id="ASK79152.1"/>
    </source>
</evidence>
<dbReference type="Pfam" id="PF13673">
    <property type="entry name" value="Acetyltransf_10"/>
    <property type="match status" value="1"/>
</dbReference>
<dbReference type="PANTHER" id="PTHR43451">
    <property type="entry name" value="ACETYLTRANSFERASE (GNAT) FAMILY PROTEIN"/>
    <property type="match status" value="1"/>
</dbReference>
<proteinExistence type="predicted"/>
<gene>
    <name evidence="2" type="ORF">CF386_08770</name>
</gene>
<dbReference type="InterPro" id="IPR016181">
    <property type="entry name" value="Acyl_CoA_acyltransferase"/>
</dbReference>
<name>A0A220VG42_9GAMM</name>
<keyword evidence="2" id="KW-0808">Transferase</keyword>
<dbReference type="InterPro" id="IPR000182">
    <property type="entry name" value="GNAT_dom"/>
</dbReference>
<dbReference type="CDD" id="cd04301">
    <property type="entry name" value="NAT_SF"/>
    <property type="match status" value="1"/>
</dbReference>